<name>A0A815N9F5_9BILA</name>
<keyword evidence="5" id="KW-1185">Reference proteome</keyword>
<dbReference type="Proteomes" id="UP000681722">
    <property type="component" value="Unassembled WGS sequence"/>
</dbReference>
<reference evidence="2" key="1">
    <citation type="submission" date="2021-02" db="EMBL/GenBank/DDBJ databases">
        <authorList>
            <person name="Nowell W R."/>
        </authorList>
    </citation>
    <scope>NUCLEOTIDE SEQUENCE</scope>
</reference>
<dbReference type="EMBL" id="CAJNOQ010018526">
    <property type="protein sequence ID" value="CAF1430927.1"/>
    <property type="molecule type" value="Genomic_DNA"/>
</dbReference>
<dbReference type="EMBL" id="CAJNOK010005954">
    <property type="protein sequence ID" value="CAF0989097.1"/>
    <property type="molecule type" value="Genomic_DNA"/>
</dbReference>
<dbReference type="Proteomes" id="UP000677228">
    <property type="component" value="Unassembled WGS sequence"/>
</dbReference>
<proteinExistence type="predicted"/>
<organism evidence="2 5">
    <name type="scientific">Didymodactylos carnosus</name>
    <dbReference type="NCBI Taxonomy" id="1234261"/>
    <lineage>
        <taxon>Eukaryota</taxon>
        <taxon>Metazoa</taxon>
        <taxon>Spiralia</taxon>
        <taxon>Gnathifera</taxon>
        <taxon>Rotifera</taxon>
        <taxon>Eurotatoria</taxon>
        <taxon>Bdelloidea</taxon>
        <taxon>Philodinida</taxon>
        <taxon>Philodinidae</taxon>
        <taxon>Didymodactylos</taxon>
    </lineage>
</organism>
<dbReference type="Proteomes" id="UP000682733">
    <property type="component" value="Unassembled WGS sequence"/>
</dbReference>
<sequence length="135" mass="15504">MPVSEFRARAREAIRQCIGTNATKDVDMLESIEPRSRLSIEDNPNDPFVQQFNRLAAQRECGGLLMRGVEDIQALHTYIESIPNRVEDVDRKRLERYSYIRSDTTMVMFSGRHIGVLVDHLKFSIVSFASITDRS</sequence>
<protein>
    <submittedName>
        <fullName evidence="2">Uncharacterized protein</fullName>
    </submittedName>
</protein>
<comment type="caution">
    <text evidence="2">The sequence shown here is derived from an EMBL/GenBank/DDBJ whole genome shotgun (WGS) entry which is preliminary data.</text>
</comment>
<evidence type="ECO:0000313" key="1">
    <source>
        <dbReference type="EMBL" id="CAF0989097.1"/>
    </source>
</evidence>
<dbReference type="Proteomes" id="UP000663829">
    <property type="component" value="Unassembled WGS sequence"/>
</dbReference>
<evidence type="ECO:0000313" key="4">
    <source>
        <dbReference type="EMBL" id="CAF4309687.1"/>
    </source>
</evidence>
<dbReference type="AlphaFoldDB" id="A0A815N9F5"/>
<gene>
    <name evidence="2" type="ORF">GPM918_LOCUS34002</name>
    <name evidence="1" type="ORF">OVA965_LOCUS13981</name>
    <name evidence="4" type="ORF">SRO942_LOCUS34698</name>
    <name evidence="3" type="ORF">TMI583_LOCUS13985</name>
</gene>
<dbReference type="EMBL" id="CAJOBA010005962">
    <property type="protein sequence ID" value="CAF3759281.1"/>
    <property type="molecule type" value="Genomic_DNA"/>
</dbReference>
<dbReference type="EMBL" id="CAJOBC010083961">
    <property type="protein sequence ID" value="CAF4309687.1"/>
    <property type="molecule type" value="Genomic_DNA"/>
</dbReference>
<evidence type="ECO:0000313" key="2">
    <source>
        <dbReference type="EMBL" id="CAF1430927.1"/>
    </source>
</evidence>
<evidence type="ECO:0000313" key="5">
    <source>
        <dbReference type="Proteomes" id="UP000663829"/>
    </source>
</evidence>
<evidence type="ECO:0000313" key="3">
    <source>
        <dbReference type="EMBL" id="CAF3759281.1"/>
    </source>
</evidence>
<accession>A0A815N9F5</accession>